<keyword evidence="2" id="KW-0472">Membrane</keyword>
<keyword evidence="4" id="KW-1185">Reference proteome</keyword>
<name>A0A9X4YEB3_9GAMM</name>
<dbReference type="RefSeq" id="WP_160899219.1">
    <property type="nucleotide sequence ID" value="NZ_WMEX01000006.1"/>
</dbReference>
<sequence>MTEQDLALTLMLIPIVGLAIAYAIHVFRHGNVTEEDNSVKTSEREMAALKEELAALRTEVGALRNTISSLDCGTPDQNRD</sequence>
<feature type="coiled-coil region" evidence="1">
    <location>
        <begin position="32"/>
        <end position="66"/>
    </location>
</feature>
<accession>A0A9X4YEB3</accession>
<proteinExistence type="predicted"/>
<feature type="transmembrane region" description="Helical" evidence="2">
    <location>
        <begin position="6"/>
        <end position="24"/>
    </location>
</feature>
<organism evidence="3 4">
    <name type="scientific">Vreelandella halophila</name>
    <dbReference type="NCBI Taxonomy" id="86177"/>
    <lineage>
        <taxon>Bacteria</taxon>
        <taxon>Pseudomonadati</taxon>
        <taxon>Pseudomonadota</taxon>
        <taxon>Gammaproteobacteria</taxon>
        <taxon>Oceanospirillales</taxon>
        <taxon>Halomonadaceae</taxon>
        <taxon>Vreelandella</taxon>
    </lineage>
</organism>
<evidence type="ECO:0000256" key="1">
    <source>
        <dbReference type="SAM" id="Coils"/>
    </source>
</evidence>
<keyword evidence="2" id="KW-0812">Transmembrane</keyword>
<dbReference type="AlphaFoldDB" id="A0A9X4YEB3"/>
<protein>
    <recommendedName>
        <fullName evidence="5">Phage shock protein B</fullName>
    </recommendedName>
</protein>
<keyword evidence="1" id="KW-0175">Coiled coil</keyword>
<reference evidence="3 4" key="1">
    <citation type="submission" date="2019-11" db="EMBL/GenBank/DDBJ databases">
        <title>Genome sequences of 17 halophilic strains isolated from different environments.</title>
        <authorList>
            <person name="Furrow R.E."/>
        </authorList>
    </citation>
    <scope>NUCLEOTIDE SEQUENCE [LARGE SCALE GENOMIC DNA]</scope>
    <source>
        <strain evidence="3 4">22507_15_FS</strain>
    </source>
</reference>
<comment type="caution">
    <text evidence="3">The sequence shown here is derived from an EMBL/GenBank/DDBJ whole genome shotgun (WGS) entry which is preliminary data.</text>
</comment>
<evidence type="ECO:0000256" key="2">
    <source>
        <dbReference type="SAM" id="Phobius"/>
    </source>
</evidence>
<dbReference type="EMBL" id="WMEX01000006">
    <property type="protein sequence ID" value="MYL27555.1"/>
    <property type="molecule type" value="Genomic_DNA"/>
</dbReference>
<evidence type="ECO:0008006" key="5">
    <source>
        <dbReference type="Google" id="ProtNLM"/>
    </source>
</evidence>
<evidence type="ECO:0000313" key="4">
    <source>
        <dbReference type="Proteomes" id="UP000460751"/>
    </source>
</evidence>
<dbReference type="Proteomes" id="UP000460751">
    <property type="component" value="Unassembled WGS sequence"/>
</dbReference>
<keyword evidence="2" id="KW-1133">Transmembrane helix</keyword>
<gene>
    <name evidence="3" type="ORF">GLW01_12210</name>
</gene>
<evidence type="ECO:0000313" key="3">
    <source>
        <dbReference type="EMBL" id="MYL27555.1"/>
    </source>
</evidence>